<evidence type="ECO:0000313" key="2">
    <source>
        <dbReference type="Proteomes" id="UP001596514"/>
    </source>
</evidence>
<comment type="caution">
    <text evidence="1">The sequence shown here is derived from an EMBL/GenBank/DDBJ whole genome shotgun (WGS) entry which is preliminary data.</text>
</comment>
<accession>A0ABW2TFX6</accession>
<proteinExistence type="predicted"/>
<dbReference type="InterPro" id="IPR045592">
    <property type="entry name" value="DUF6461"/>
</dbReference>
<organism evidence="1 2">
    <name type="scientific">Streptosporangium amethystogenes subsp. fukuiense</name>
    <dbReference type="NCBI Taxonomy" id="698418"/>
    <lineage>
        <taxon>Bacteria</taxon>
        <taxon>Bacillati</taxon>
        <taxon>Actinomycetota</taxon>
        <taxon>Actinomycetes</taxon>
        <taxon>Streptosporangiales</taxon>
        <taxon>Streptosporangiaceae</taxon>
        <taxon>Streptosporangium</taxon>
    </lineage>
</organism>
<keyword evidence="2" id="KW-1185">Reference proteome</keyword>
<dbReference type="RefSeq" id="WP_343974403.1">
    <property type="nucleotide sequence ID" value="NZ_BAAAGK010000120.1"/>
</dbReference>
<reference evidence="2" key="1">
    <citation type="journal article" date="2019" name="Int. J. Syst. Evol. Microbiol.">
        <title>The Global Catalogue of Microorganisms (GCM) 10K type strain sequencing project: providing services to taxonomists for standard genome sequencing and annotation.</title>
        <authorList>
            <consortium name="The Broad Institute Genomics Platform"/>
            <consortium name="The Broad Institute Genome Sequencing Center for Infectious Disease"/>
            <person name="Wu L."/>
            <person name="Ma J."/>
        </authorList>
    </citation>
    <scope>NUCLEOTIDE SEQUENCE [LARGE SCALE GENOMIC DNA]</scope>
    <source>
        <strain evidence="2">JCM 10083</strain>
    </source>
</reference>
<sequence>MITPPDDYAWFSYERFPDLTEAYCFTYIRGLTPEQLVTRLGARPEDFTLMTLEELIATSYRHGYGTAFLGATTIGDWVFVVEPNGGIGADEGIITPLSAGTRLVSHFRDVEGVESFYWSEDGEIRFCFIADDGYSEEAPEEIVESMQRIDSDYRHLYPSEGPAFLMAERLTGITLTPELLEGSTYLCGAIPESR</sequence>
<dbReference type="Pfam" id="PF20062">
    <property type="entry name" value="DUF6461"/>
    <property type="match status" value="1"/>
</dbReference>
<protein>
    <submittedName>
        <fullName evidence="1">DUF6461 domain-containing protein</fullName>
    </submittedName>
</protein>
<name>A0ABW2TFX6_9ACTN</name>
<evidence type="ECO:0000313" key="1">
    <source>
        <dbReference type="EMBL" id="MFC7606669.1"/>
    </source>
</evidence>
<dbReference type="EMBL" id="JBHTEE010000001">
    <property type="protein sequence ID" value="MFC7606669.1"/>
    <property type="molecule type" value="Genomic_DNA"/>
</dbReference>
<gene>
    <name evidence="1" type="ORF">ACFQVD_41890</name>
</gene>
<dbReference type="Proteomes" id="UP001596514">
    <property type="component" value="Unassembled WGS sequence"/>
</dbReference>